<protein>
    <recommendedName>
        <fullName evidence="3">DUF11 domain-containing protein</fullName>
    </recommendedName>
</protein>
<reference evidence="4 5" key="1">
    <citation type="submission" date="2021-03" db="EMBL/GenBank/DDBJ databases">
        <authorList>
            <person name="Shang D.-D."/>
            <person name="Du Z.-J."/>
            <person name="Chen G.-J."/>
        </authorList>
    </citation>
    <scope>NUCLEOTIDE SEQUENCE [LARGE SCALE GENOMIC DNA]</scope>
    <source>
        <strain evidence="4 5">F2608</strain>
    </source>
</reference>
<dbReference type="NCBIfam" id="TIGR01451">
    <property type="entry name" value="B_ant_repeat"/>
    <property type="match status" value="1"/>
</dbReference>
<comment type="caution">
    <text evidence="4">The sequence shown here is derived from an EMBL/GenBank/DDBJ whole genome shotgun (WGS) entry which is preliminary data.</text>
</comment>
<feature type="signal peptide" evidence="2">
    <location>
        <begin position="1"/>
        <end position="27"/>
    </location>
</feature>
<feature type="chain" id="PRO_5043969146" description="DUF11 domain-containing protein" evidence="2">
    <location>
        <begin position="28"/>
        <end position="678"/>
    </location>
</feature>
<feature type="domain" description="DUF11" evidence="3">
    <location>
        <begin position="242"/>
        <end position="349"/>
    </location>
</feature>
<name>A0AAW4IT08_9GAMM</name>
<dbReference type="AlphaFoldDB" id="A0AAW4IT08"/>
<keyword evidence="5" id="KW-1185">Reference proteome</keyword>
<feature type="compositionally biased region" description="Polar residues" evidence="1">
    <location>
        <begin position="362"/>
        <end position="375"/>
    </location>
</feature>
<feature type="region of interest" description="Disordered" evidence="1">
    <location>
        <begin position="359"/>
        <end position="398"/>
    </location>
</feature>
<dbReference type="Proteomes" id="UP000664161">
    <property type="component" value="Unassembled WGS sequence"/>
</dbReference>
<evidence type="ECO:0000256" key="1">
    <source>
        <dbReference type="SAM" id="MobiDB-lite"/>
    </source>
</evidence>
<proteinExistence type="predicted"/>
<dbReference type="InterPro" id="IPR001434">
    <property type="entry name" value="OmcB-like_DUF11"/>
</dbReference>
<feature type="compositionally biased region" description="Polar residues" evidence="1">
    <location>
        <begin position="389"/>
        <end position="398"/>
    </location>
</feature>
<evidence type="ECO:0000256" key="2">
    <source>
        <dbReference type="SAM" id="SignalP"/>
    </source>
</evidence>
<sequence>MRAKLFKHSVLTVGVIAAMGTAISSNAANVTYDQNNAFKVRNIATATYKVVGNDTTQTAESNEVTVNVTETGAFSLIPTSVDNDPNDDLNKDQNIAPKAGATVNFNHTLKNDGNVADTYQVNIGNASNDQFDYAIAKSIITYQKVDANNNNIGGVETVANGGNIALGAGESAKITIAATTDAARTVGKNGILTVSATSAYLNGKGQTATASNTDNAITTTPIYAITKSAVTNLGTRNIDLNNANAYVDYTISVTNEGNADGTDVTIEDALPNGLMLIKNGEANYTAPTIKRNGTVVNITPSVTDDKITFAGVDIAKTQTITVTFRAKKSTNASVTSDFVNYAVVKDDVDGDGTFDLIDNSGDKTLNGTPENNYEDSNLPADRDGKDNNDNAAVTPTSQNRELTITASADKEVALQSQNNVYNYTITNKGSDVTEAANPGEVLFTVLPTDDNQKINIGQVFVDANNNGKLDNGETILTANPNNQYDLNQAAPNGLVSAKGNTPAGSVVIGVVVNTNGSGSKKSPNVTDIGTSEKMTITVLPQTVINGTPAPANVNTTSTTTMQGIDLDKFQAVAACGTAPTAITNWVTSDINATAGACIFYKLEAINTFTNTQINNVVLSDTLKSTTYQNDFASDTSANSPVATPSINGSLITGTFSKLVGKEVGNVYFSAKISQTGTN</sequence>
<dbReference type="InterPro" id="IPR047589">
    <property type="entry name" value="DUF11_rpt"/>
</dbReference>
<accession>A0AAW4IT08</accession>
<dbReference type="RefSeq" id="WP_075102137.1">
    <property type="nucleotide sequence ID" value="NZ_JAGBKN010000001.1"/>
</dbReference>
<dbReference type="EMBL" id="JAGBKN010000001">
    <property type="protein sequence ID" value="MBO1515760.1"/>
    <property type="molecule type" value="Genomic_DNA"/>
</dbReference>
<evidence type="ECO:0000259" key="3">
    <source>
        <dbReference type="Pfam" id="PF01345"/>
    </source>
</evidence>
<dbReference type="Pfam" id="PF01345">
    <property type="entry name" value="DUF11"/>
    <property type="match status" value="1"/>
</dbReference>
<evidence type="ECO:0000313" key="5">
    <source>
        <dbReference type="Proteomes" id="UP000664161"/>
    </source>
</evidence>
<keyword evidence="2" id="KW-0732">Signal</keyword>
<organism evidence="4 5">
    <name type="scientific">Psychrobacter halodurans</name>
    <dbReference type="NCBI Taxonomy" id="2818439"/>
    <lineage>
        <taxon>Bacteria</taxon>
        <taxon>Pseudomonadati</taxon>
        <taxon>Pseudomonadota</taxon>
        <taxon>Gammaproteobacteria</taxon>
        <taxon>Moraxellales</taxon>
        <taxon>Moraxellaceae</taxon>
        <taxon>Psychrobacter</taxon>
    </lineage>
</organism>
<evidence type="ECO:0000313" key="4">
    <source>
        <dbReference type="EMBL" id="MBO1515760.1"/>
    </source>
</evidence>
<gene>
    <name evidence="4" type="ORF">J3491_00225</name>
</gene>